<gene>
    <name evidence="5" type="ORF">SAMN05660462_00842</name>
</gene>
<dbReference type="SUPFAM" id="SSF56176">
    <property type="entry name" value="FAD-binding/transporter-associated domain-like"/>
    <property type="match status" value="1"/>
</dbReference>
<keyword evidence="3" id="KW-0560">Oxidoreductase</keyword>
<dbReference type="InterPro" id="IPR016166">
    <property type="entry name" value="FAD-bd_PCMH"/>
</dbReference>
<dbReference type="Pfam" id="PF00941">
    <property type="entry name" value="FAD_binding_5"/>
    <property type="match status" value="1"/>
</dbReference>
<dbReference type="PANTHER" id="PTHR42659">
    <property type="entry name" value="XANTHINE DEHYDROGENASE SUBUNIT C-RELATED"/>
    <property type="match status" value="1"/>
</dbReference>
<evidence type="ECO:0000256" key="2">
    <source>
        <dbReference type="ARBA" id="ARBA00022827"/>
    </source>
</evidence>
<keyword evidence="2" id="KW-0274">FAD</keyword>
<dbReference type="Proteomes" id="UP000198625">
    <property type="component" value="Unassembled WGS sequence"/>
</dbReference>
<proteinExistence type="predicted"/>
<sequence>MISYDFEYYRPETYEEALSVFSEKHKEGKNPLYYNGGTETVTYARKKLVNTGALIDIKSIPECTAFSEDGDKIVYGSALDLNYIIEKSSFKLMGDVSRKIADHTVRNKLSLGGNICGRLFYREAILPIMLAEGTAIIATNEGIIRVPVLKFFDKKVNLKNGELLLQIEIDKKHASFSHYNERKEKQSEIDYPLFHLAAMKTDQNIRFAFSGICAYPFRSLELEAVLNDKEKSFEDRASYVIENLPSNARNDMFASGDFRKYLLKNSIVNALKKLEGGLK</sequence>
<dbReference type="RefSeq" id="WP_091727647.1">
    <property type="nucleotide sequence ID" value="NZ_FNQE01000007.1"/>
</dbReference>
<dbReference type="OrthoDB" id="9789842at2"/>
<dbReference type="SUPFAM" id="SSF55447">
    <property type="entry name" value="CO dehydrogenase flavoprotein C-terminal domain-like"/>
    <property type="match status" value="1"/>
</dbReference>
<evidence type="ECO:0000256" key="3">
    <source>
        <dbReference type="ARBA" id="ARBA00023002"/>
    </source>
</evidence>
<dbReference type="GO" id="GO:0071949">
    <property type="term" value="F:FAD binding"/>
    <property type="evidence" value="ECO:0007669"/>
    <property type="project" value="InterPro"/>
</dbReference>
<dbReference type="InterPro" id="IPR051312">
    <property type="entry name" value="Diverse_Substr_Oxidored"/>
</dbReference>
<dbReference type="InterPro" id="IPR016167">
    <property type="entry name" value="FAD-bd_PCMH_sub1"/>
</dbReference>
<evidence type="ECO:0000313" key="6">
    <source>
        <dbReference type="Proteomes" id="UP000198625"/>
    </source>
</evidence>
<dbReference type="Gene3D" id="3.30.465.10">
    <property type="match status" value="1"/>
</dbReference>
<protein>
    <submittedName>
        <fullName evidence="5">CO or xanthine dehydrogenase, FAD-binding subunit</fullName>
    </submittedName>
</protein>
<dbReference type="InterPro" id="IPR036683">
    <property type="entry name" value="CO_DH_flav_C_dom_sf"/>
</dbReference>
<dbReference type="InterPro" id="IPR016169">
    <property type="entry name" value="FAD-bd_PCMH_sub2"/>
</dbReference>
<dbReference type="InterPro" id="IPR036318">
    <property type="entry name" value="FAD-bd_PCMH-like_sf"/>
</dbReference>
<dbReference type="PANTHER" id="PTHR42659:SF2">
    <property type="entry name" value="XANTHINE DEHYDROGENASE SUBUNIT C-RELATED"/>
    <property type="match status" value="1"/>
</dbReference>
<evidence type="ECO:0000256" key="1">
    <source>
        <dbReference type="ARBA" id="ARBA00022630"/>
    </source>
</evidence>
<accession>A0A1H3ML51</accession>
<dbReference type="STRING" id="415015.SAMN05660462_00842"/>
<dbReference type="EMBL" id="FNQE01000007">
    <property type="protein sequence ID" value="SDY76855.1"/>
    <property type="molecule type" value="Genomic_DNA"/>
</dbReference>
<reference evidence="5 6" key="1">
    <citation type="submission" date="2016-10" db="EMBL/GenBank/DDBJ databases">
        <authorList>
            <person name="de Groot N.N."/>
        </authorList>
    </citation>
    <scope>NUCLEOTIDE SEQUENCE [LARGE SCALE GENOMIC DNA]</scope>
    <source>
        <strain evidence="5 6">DSM 21650</strain>
    </source>
</reference>
<dbReference type="AlphaFoldDB" id="A0A1H3ML51"/>
<organism evidence="5 6">
    <name type="scientific">Proteiniborus ethanoligenes</name>
    <dbReference type="NCBI Taxonomy" id="415015"/>
    <lineage>
        <taxon>Bacteria</taxon>
        <taxon>Bacillati</taxon>
        <taxon>Bacillota</taxon>
        <taxon>Clostridia</taxon>
        <taxon>Eubacteriales</taxon>
        <taxon>Proteiniborus</taxon>
    </lineage>
</organism>
<keyword evidence="6" id="KW-1185">Reference proteome</keyword>
<evidence type="ECO:0000313" key="5">
    <source>
        <dbReference type="EMBL" id="SDY76855.1"/>
    </source>
</evidence>
<feature type="domain" description="FAD-binding PCMH-type" evidence="4">
    <location>
        <begin position="1"/>
        <end position="174"/>
    </location>
</feature>
<name>A0A1H3ML51_9FIRM</name>
<keyword evidence="1" id="KW-0285">Flavoprotein</keyword>
<evidence type="ECO:0000259" key="4">
    <source>
        <dbReference type="PROSITE" id="PS51387"/>
    </source>
</evidence>
<dbReference type="Gene3D" id="3.30.43.10">
    <property type="entry name" value="Uridine Diphospho-n-acetylenolpyruvylglucosamine Reductase, domain 2"/>
    <property type="match status" value="1"/>
</dbReference>
<dbReference type="GO" id="GO:0016491">
    <property type="term" value="F:oxidoreductase activity"/>
    <property type="evidence" value="ECO:0007669"/>
    <property type="project" value="UniProtKB-KW"/>
</dbReference>
<dbReference type="InterPro" id="IPR002346">
    <property type="entry name" value="Mopterin_DH_FAD-bd"/>
</dbReference>
<dbReference type="Gene3D" id="3.30.390.50">
    <property type="entry name" value="CO dehydrogenase flavoprotein, C-terminal domain"/>
    <property type="match status" value="1"/>
</dbReference>
<dbReference type="PROSITE" id="PS51387">
    <property type="entry name" value="FAD_PCMH"/>
    <property type="match status" value="1"/>
</dbReference>